<accession>A0ABY8VI90</accession>
<dbReference type="EMBL" id="CP126970">
    <property type="protein sequence ID" value="WIM69369.1"/>
    <property type="molecule type" value="Genomic_DNA"/>
</dbReference>
<name>A0ABY8VI90_9CORY</name>
<dbReference type="RefSeq" id="WP_284873963.1">
    <property type="nucleotide sequence ID" value="NZ_CP126970.1"/>
</dbReference>
<evidence type="ECO:0000313" key="2">
    <source>
        <dbReference type="Proteomes" id="UP001238805"/>
    </source>
</evidence>
<protein>
    <submittedName>
        <fullName evidence="1">Uncharacterized protein</fullName>
    </submittedName>
</protein>
<organism evidence="1 2">
    <name type="scientific">Corynebacterium suedekumii</name>
    <dbReference type="NCBI Taxonomy" id="3049801"/>
    <lineage>
        <taxon>Bacteria</taxon>
        <taxon>Bacillati</taxon>
        <taxon>Actinomycetota</taxon>
        <taxon>Actinomycetes</taxon>
        <taxon>Mycobacteriales</taxon>
        <taxon>Corynebacteriaceae</taxon>
        <taxon>Corynebacterium</taxon>
    </lineage>
</organism>
<gene>
    <name evidence="1" type="ORF">QP029_08865</name>
</gene>
<reference evidence="1 2" key="1">
    <citation type="submission" date="2023-05" db="EMBL/GenBank/DDBJ databases">
        <title>Corynebacterium suedekumii sp. nov. and Corynebacterium breve sp. nov. isolated from raw cow's milk.</title>
        <authorList>
            <person name="Baer M.K."/>
            <person name="Mehl L."/>
            <person name="Hellmuth R."/>
            <person name="Marke G."/>
            <person name="Lipski A."/>
        </authorList>
    </citation>
    <scope>NUCLEOTIDE SEQUENCE [LARGE SCALE GENOMIC DNA]</scope>
    <source>
        <strain evidence="1 2">LM112</strain>
    </source>
</reference>
<keyword evidence="2" id="KW-1185">Reference proteome</keyword>
<evidence type="ECO:0000313" key="1">
    <source>
        <dbReference type="EMBL" id="WIM69369.1"/>
    </source>
</evidence>
<sequence>MKTGFSSLLLDEGYAPVVRFPKNRQTVWASDNPDPVNGGQSAGPLQIDGVFYCPSAISLVKGKKPIGRLNDLLADKDGFDARDRVLKQLFPLMMGTNSRPRKARVSAGRPSAFEEPEEMDCYKIELVCPAVQGRVKCLLGCPPLSGHAGLIKQQAPR</sequence>
<dbReference type="Proteomes" id="UP001238805">
    <property type="component" value="Chromosome"/>
</dbReference>
<proteinExistence type="predicted"/>